<feature type="transmembrane region" description="Helical" evidence="1">
    <location>
        <begin position="165"/>
        <end position="184"/>
    </location>
</feature>
<keyword evidence="3" id="KW-1185">Reference proteome</keyword>
<dbReference type="PANTHER" id="PTHR40042">
    <property type="entry name" value="HYPOTHETICAL MEMBRANE SPANNING PROTEIN"/>
    <property type="match status" value="1"/>
</dbReference>
<dbReference type="Proteomes" id="UP000252585">
    <property type="component" value="Unassembled WGS sequence"/>
</dbReference>
<feature type="transmembrane region" description="Helical" evidence="1">
    <location>
        <begin position="102"/>
        <end position="122"/>
    </location>
</feature>
<feature type="transmembrane region" description="Helical" evidence="1">
    <location>
        <begin position="42"/>
        <end position="64"/>
    </location>
</feature>
<organism evidence="2 3">
    <name type="scientific">Saliterribacillus persicus</name>
    <dbReference type="NCBI Taxonomy" id="930114"/>
    <lineage>
        <taxon>Bacteria</taxon>
        <taxon>Bacillati</taxon>
        <taxon>Bacillota</taxon>
        <taxon>Bacilli</taxon>
        <taxon>Bacillales</taxon>
        <taxon>Bacillaceae</taxon>
        <taxon>Saliterribacillus</taxon>
    </lineage>
</organism>
<evidence type="ECO:0000313" key="3">
    <source>
        <dbReference type="Proteomes" id="UP000252585"/>
    </source>
</evidence>
<comment type="caution">
    <text evidence="2">The sequence shown here is derived from an EMBL/GenBank/DDBJ whole genome shotgun (WGS) entry which is preliminary data.</text>
</comment>
<feature type="transmembrane region" description="Helical" evidence="1">
    <location>
        <begin position="129"/>
        <end position="145"/>
    </location>
</feature>
<dbReference type="Pfam" id="PF07187">
    <property type="entry name" value="DUF1405"/>
    <property type="match status" value="1"/>
</dbReference>
<proteinExistence type="predicted"/>
<feature type="transmembrane region" description="Helical" evidence="1">
    <location>
        <begin position="76"/>
        <end position="96"/>
    </location>
</feature>
<name>A0A368XEM7_9BACI</name>
<sequence>MIKFMLFDRKFIFLLFIINLLGTIYGYYWYKSQLEVTPIHFLPFVPDSPTASLFFTIFLFLFLIKKQSPTIEALAFVSLVKYGIWAVMMNLLTLIVDGTLSWTGYMLMASHFAMALQAVLYAPLMRIKLKHLTIASIWILHNEIIDYVFDMMPTYSKLALYQDEIGYVTFWLSIFTILLAYKILISNQQLSLSKTR</sequence>
<evidence type="ECO:0000256" key="1">
    <source>
        <dbReference type="SAM" id="Phobius"/>
    </source>
</evidence>
<keyword evidence="1" id="KW-0472">Membrane</keyword>
<dbReference type="AlphaFoldDB" id="A0A368XEM7"/>
<keyword evidence="1" id="KW-1133">Transmembrane helix</keyword>
<accession>A0A368XEM7</accession>
<protein>
    <submittedName>
        <fullName evidence="2">Putative membrane protein YpjA</fullName>
    </submittedName>
</protein>
<feature type="transmembrane region" description="Helical" evidence="1">
    <location>
        <begin position="12"/>
        <end position="30"/>
    </location>
</feature>
<dbReference type="PANTHER" id="PTHR40042:SF1">
    <property type="entry name" value="DUF1405 DOMAIN-CONTAINING PROTEIN"/>
    <property type="match status" value="1"/>
</dbReference>
<dbReference type="EMBL" id="QPJJ01000012">
    <property type="protein sequence ID" value="RCW64927.1"/>
    <property type="molecule type" value="Genomic_DNA"/>
</dbReference>
<reference evidence="2 3" key="1">
    <citation type="submission" date="2018-07" db="EMBL/GenBank/DDBJ databases">
        <title>Genomic Encyclopedia of Type Strains, Phase IV (KMG-IV): sequencing the most valuable type-strain genomes for metagenomic binning, comparative biology and taxonomic classification.</title>
        <authorList>
            <person name="Goeker M."/>
        </authorList>
    </citation>
    <scope>NUCLEOTIDE SEQUENCE [LARGE SCALE GENOMIC DNA]</scope>
    <source>
        <strain evidence="2 3">DSM 27696</strain>
    </source>
</reference>
<evidence type="ECO:0000313" key="2">
    <source>
        <dbReference type="EMBL" id="RCW64927.1"/>
    </source>
</evidence>
<gene>
    <name evidence="2" type="ORF">DFR57_112105</name>
</gene>
<dbReference type="InterPro" id="IPR009845">
    <property type="entry name" value="DUF1405"/>
</dbReference>
<keyword evidence="1" id="KW-0812">Transmembrane</keyword>